<feature type="region of interest" description="Disordered" evidence="1">
    <location>
        <begin position="165"/>
        <end position="189"/>
    </location>
</feature>
<proteinExistence type="predicted"/>
<feature type="signal peptide" evidence="2">
    <location>
        <begin position="1"/>
        <end position="19"/>
    </location>
</feature>
<evidence type="ECO:0000256" key="1">
    <source>
        <dbReference type="SAM" id="MobiDB-lite"/>
    </source>
</evidence>
<feature type="chain" id="PRO_5045299620" evidence="2">
    <location>
        <begin position="20"/>
        <end position="222"/>
    </location>
</feature>
<dbReference type="RefSeq" id="WP_262873556.1">
    <property type="nucleotide sequence ID" value="NZ_BAABKW010000002.1"/>
</dbReference>
<dbReference type="EMBL" id="JBHTBE010000001">
    <property type="protein sequence ID" value="MFC7268671.1"/>
    <property type="molecule type" value="Genomic_DNA"/>
</dbReference>
<protein>
    <submittedName>
        <fullName evidence="3">Uncharacterized protein</fullName>
    </submittedName>
</protein>
<dbReference type="Proteomes" id="UP001596507">
    <property type="component" value="Unassembled WGS sequence"/>
</dbReference>
<evidence type="ECO:0000313" key="4">
    <source>
        <dbReference type="Proteomes" id="UP001596507"/>
    </source>
</evidence>
<accession>A0ABW2HDT7</accession>
<comment type="caution">
    <text evidence="3">The sequence shown here is derived from an EMBL/GenBank/DDBJ whole genome shotgun (WGS) entry which is preliminary data.</text>
</comment>
<evidence type="ECO:0000256" key="2">
    <source>
        <dbReference type="SAM" id="SignalP"/>
    </source>
</evidence>
<gene>
    <name evidence="3" type="ORF">ACFQRL_06850</name>
</gene>
<organism evidence="3 4">
    <name type="scientific">Microbacterium fluvii</name>
    <dbReference type="NCBI Taxonomy" id="415215"/>
    <lineage>
        <taxon>Bacteria</taxon>
        <taxon>Bacillati</taxon>
        <taxon>Actinomycetota</taxon>
        <taxon>Actinomycetes</taxon>
        <taxon>Micrococcales</taxon>
        <taxon>Microbacteriaceae</taxon>
        <taxon>Microbacterium</taxon>
    </lineage>
</organism>
<keyword evidence="4" id="KW-1185">Reference proteome</keyword>
<evidence type="ECO:0000313" key="3">
    <source>
        <dbReference type="EMBL" id="MFC7268671.1"/>
    </source>
</evidence>
<name>A0ABW2HDT7_9MICO</name>
<keyword evidence="2" id="KW-0732">Signal</keyword>
<reference evidence="4" key="1">
    <citation type="journal article" date="2019" name="Int. J. Syst. Evol. Microbiol.">
        <title>The Global Catalogue of Microorganisms (GCM) 10K type strain sequencing project: providing services to taxonomists for standard genome sequencing and annotation.</title>
        <authorList>
            <consortium name="The Broad Institute Genomics Platform"/>
            <consortium name="The Broad Institute Genome Sequencing Center for Infectious Disease"/>
            <person name="Wu L."/>
            <person name="Ma J."/>
        </authorList>
    </citation>
    <scope>NUCLEOTIDE SEQUENCE [LARGE SCALE GENOMIC DNA]</scope>
    <source>
        <strain evidence="4">CGMCC 1.15772</strain>
    </source>
</reference>
<dbReference type="PROSITE" id="PS51257">
    <property type="entry name" value="PROKAR_LIPOPROTEIN"/>
    <property type="match status" value="1"/>
</dbReference>
<sequence length="222" mass="21639">MRHRALVAAVMMTSLALTACTAVSPAASPSASDPAAGAPAVPSPTASETVTTAVLVVSTTGVAVQSGSAVEEIAYSDGAALVAAVTAASGIDPVVTEEDVPAPYEGTVTTYDWGDGAVVMVGDGPGVSISVRRETLAGLPVSTPSGIAVGSDRADVLAAGGLAISDEDQDGTPEQLSVDPLDAAGTESLTSPGTVGTTFVLVILDGDTVSGIQAPGNDFADV</sequence>